<dbReference type="Proteomes" id="UP000317155">
    <property type="component" value="Unassembled WGS sequence"/>
</dbReference>
<keyword evidence="3" id="KW-1185">Reference proteome</keyword>
<reference evidence="2 3" key="1">
    <citation type="submission" date="2019-07" db="EMBL/GenBank/DDBJ databases">
        <title>Insights of Desulfuromonas acetexigens electromicrobiology.</title>
        <authorList>
            <person name="Katuri K."/>
            <person name="Sapireddy V."/>
            <person name="Shaw D.R."/>
            <person name="Saikaly P."/>
        </authorList>
    </citation>
    <scope>NUCLEOTIDE SEQUENCE [LARGE SCALE GENOMIC DNA]</scope>
    <source>
        <strain evidence="2 3">2873</strain>
    </source>
</reference>
<dbReference type="InterPro" id="IPR010648">
    <property type="entry name" value="UPF0270"/>
</dbReference>
<sequence>MSGEGPDEGQEAGIEIPFARIDPETLQRMIEEFVTRDGADWAESGCALEDKVRQVLRQVLRQLRDGQVRVVYDQKTQTANLVPCR</sequence>
<dbReference type="SUPFAM" id="SSF118001">
    <property type="entry name" value="YehU-like"/>
    <property type="match status" value="1"/>
</dbReference>
<dbReference type="AlphaFoldDB" id="A0A550JJK2"/>
<dbReference type="RefSeq" id="WP_092056365.1">
    <property type="nucleotide sequence ID" value="NZ_FOJJ01000012.1"/>
</dbReference>
<evidence type="ECO:0000256" key="1">
    <source>
        <dbReference type="ARBA" id="ARBA00006450"/>
    </source>
</evidence>
<dbReference type="Gene3D" id="1.10.10.610">
    <property type="entry name" value="YehU-like"/>
    <property type="match status" value="1"/>
</dbReference>
<dbReference type="InterPro" id="IPR036685">
    <property type="entry name" value="YehU-like_sf"/>
</dbReference>
<dbReference type="OrthoDB" id="5397420at2"/>
<evidence type="ECO:0000313" key="3">
    <source>
        <dbReference type="Proteomes" id="UP000317155"/>
    </source>
</evidence>
<evidence type="ECO:0000313" key="2">
    <source>
        <dbReference type="EMBL" id="TRO83396.1"/>
    </source>
</evidence>
<accession>A0A550JJK2</accession>
<dbReference type="Pfam" id="PF06794">
    <property type="entry name" value="UPF0270"/>
    <property type="match status" value="1"/>
</dbReference>
<comment type="similarity">
    <text evidence="1">Belongs to the UPF0270 family.</text>
</comment>
<comment type="caution">
    <text evidence="2">The sequence shown here is derived from an EMBL/GenBank/DDBJ whole genome shotgun (WGS) entry which is preliminary data.</text>
</comment>
<protein>
    <submittedName>
        <fullName evidence="2">YheU family protein</fullName>
    </submittedName>
</protein>
<proteinExistence type="inferred from homology"/>
<name>A0A550JJK2_9BACT</name>
<organism evidence="2 3">
    <name type="scientific">Trichloromonas acetexigens</name>
    <dbReference type="NCBI Taxonomy" id="38815"/>
    <lineage>
        <taxon>Bacteria</taxon>
        <taxon>Pseudomonadati</taxon>
        <taxon>Thermodesulfobacteriota</taxon>
        <taxon>Desulfuromonadia</taxon>
        <taxon>Desulfuromonadales</taxon>
        <taxon>Trichloromonadaceae</taxon>
        <taxon>Trichloromonas</taxon>
    </lineage>
</organism>
<gene>
    <name evidence="2" type="ORF">FL622_04745</name>
</gene>
<dbReference type="EMBL" id="VJVV01000002">
    <property type="protein sequence ID" value="TRO83396.1"/>
    <property type="molecule type" value="Genomic_DNA"/>
</dbReference>